<dbReference type="OrthoDB" id="359154at2759"/>
<dbReference type="GO" id="GO:0005840">
    <property type="term" value="C:ribosome"/>
    <property type="evidence" value="ECO:0007669"/>
    <property type="project" value="UniProtKB-KW"/>
</dbReference>
<keyword evidence="2" id="KW-0689">Ribosomal protein</keyword>
<dbReference type="PANTHER" id="PTHR12903">
    <property type="entry name" value="MITOCHONDRIAL RIBOSOMAL PROTEIN L24"/>
    <property type="match status" value="1"/>
</dbReference>
<dbReference type="GO" id="GO:1990904">
    <property type="term" value="C:ribonucleoprotein complex"/>
    <property type="evidence" value="ECO:0007669"/>
    <property type="project" value="UniProtKB-KW"/>
</dbReference>
<evidence type="ECO:0000256" key="3">
    <source>
        <dbReference type="ARBA" id="ARBA00023274"/>
    </source>
</evidence>
<evidence type="ECO:0008006" key="7">
    <source>
        <dbReference type="Google" id="ProtNLM"/>
    </source>
</evidence>
<dbReference type="InterPro" id="IPR008991">
    <property type="entry name" value="Translation_prot_SH3-like_sf"/>
</dbReference>
<dbReference type="Proteomes" id="UP000288859">
    <property type="component" value="Unassembled WGS sequence"/>
</dbReference>
<dbReference type="CDD" id="cd06089">
    <property type="entry name" value="KOW_RPL26"/>
    <property type="match status" value="1"/>
</dbReference>
<proteinExistence type="inferred from homology"/>
<organism evidence="5 6">
    <name type="scientific">Exophiala mesophila</name>
    <name type="common">Black yeast-like fungus</name>
    <dbReference type="NCBI Taxonomy" id="212818"/>
    <lineage>
        <taxon>Eukaryota</taxon>
        <taxon>Fungi</taxon>
        <taxon>Dikarya</taxon>
        <taxon>Ascomycota</taxon>
        <taxon>Pezizomycotina</taxon>
        <taxon>Eurotiomycetes</taxon>
        <taxon>Chaetothyriomycetidae</taxon>
        <taxon>Chaetothyriales</taxon>
        <taxon>Herpotrichiellaceae</taxon>
        <taxon>Exophiala</taxon>
    </lineage>
</organism>
<comment type="similarity">
    <text evidence="1">Belongs to the universal ribosomal protein uL24 family.</text>
</comment>
<evidence type="ECO:0000256" key="1">
    <source>
        <dbReference type="ARBA" id="ARBA00010618"/>
    </source>
</evidence>
<protein>
    <recommendedName>
        <fullName evidence="7">KOW domain-containing protein</fullName>
    </recommendedName>
</protein>
<dbReference type="GO" id="GO:0003723">
    <property type="term" value="F:RNA binding"/>
    <property type="evidence" value="ECO:0007669"/>
    <property type="project" value="InterPro"/>
</dbReference>
<dbReference type="InterPro" id="IPR041988">
    <property type="entry name" value="Ribosomal_uL24_KOW"/>
</dbReference>
<feature type="compositionally biased region" description="Pro residues" evidence="4">
    <location>
        <begin position="364"/>
        <end position="374"/>
    </location>
</feature>
<evidence type="ECO:0000313" key="5">
    <source>
        <dbReference type="EMBL" id="RVX70248.1"/>
    </source>
</evidence>
<dbReference type="VEuPathDB" id="FungiDB:PV10_08330"/>
<dbReference type="SUPFAM" id="SSF50104">
    <property type="entry name" value="Translation proteins SH3-like domain"/>
    <property type="match status" value="1"/>
</dbReference>
<keyword evidence="3" id="KW-0687">Ribonucleoprotein</keyword>
<dbReference type="InterPro" id="IPR003256">
    <property type="entry name" value="Ribosomal_uL24"/>
</dbReference>
<feature type="region of interest" description="Disordered" evidence="4">
    <location>
        <begin position="351"/>
        <end position="374"/>
    </location>
</feature>
<dbReference type="AlphaFoldDB" id="A0A438N3K0"/>
<name>A0A438N3K0_EXOME</name>
<evidence type="ECO:0000256" key="2">
    <source>
        <dbReference type="ARBA" id="ARBA00022980"/>
    </source>
</evidence>
<dbReference type="InterPro" id="IPR014722">
    <property type="entry name" value="Rib_uL2_dom2"/>
</dbReference>
<dbReference type="GO" id="GO:0003735">
    <property type="term" value="F:structural constituent of ribosome"/>
    <property type="evidence" value="ECO:0007669"/>
    <property type="project" value="InterPro"/>
</dbReference>
<dbReference type="EMBL" id="NAJM01000024">
    <property type="protein sequence ID" value="RVX70248.1"/>
    <property type="molecule type" value="Genomic_DNA"/>
</dbReference>
<reference evidence="5 6" key="1">
    <citation type="submission" date="2017-03" db="EMBL/GenBank/DDBJ databases">
        <title>Genomes of endolithic fungi from Antarctica.</title>
        <authorList>
            <person name="Coleine C."/>
            <person name="Masonjones S."/>
            <person name="Stajich J.E."/>
        </authorList>
    </citation>
    <scope>NUCLEOTIDE SEQUENCE [LARGE SCALE GENOMIC DNA]</scope>
    <source>
        <strain evidence="5 6">CCFEE 6314</strain>
    </source>
</reference>
<evidence type="ECO:0000313" key="6">
    <source>
        <dbReference type="Proteomes" id="UP000288859"/>
    </source>
</evidence>
<evidence type="ECO:0000256" key="4">
    <source>
        <dbReference type="SAM" id="MobiDB-lite"/>
    </source>
</evidence>
<comment type="caution">
    <text evidence="5">The sequence shown here is derived from an EMBL/GenBank/DDBJ whole genome shotgun (WGS) entry which is preliminary data.</text>
</comment>
<dbReference type="GO" id="GO:0006412">
    <property type="term" value="P:translation"/>
    <property type="evidence" value="ECO:0007669"/>
    <property type="project" value="InterPro"/>
</dbReference>
<dbReference type="Gene3D" id="2.30.30.30">
    <property type="match status" value="1"/>
</dbReference>
<gene>
    <name evidence="5" type="ORF">B0A52_05581</name>
</gene>
<feature type="compositionally biased region" description="Basic and acidic residues" evidence="4">
    <location>
        <begin position="96"/>
        <end position="105"/>
    </location>
</feature>
<feature type="region of interest" description="Disordered" evidence="4">
    <location>
        <begin position="88"/>
        <end position="120"/>
    </location>
</feature>
<accession>A0A438N3K0</accession>
<sequence length="374" mass="42809">MQKILRINLNARNQGVRAARRNNLKKIKSEWFDYEQQFVQGQRTRTKAIKEERANRREDWIAGPLAPKRDVGRLKGLYGTIETAASRSPVVPRNARLGEDDTSKDPDDEEGEDPHEIPESKVIEGNARNIIAGDRVCVIRGREGTKGRIGKVKEIFLDRNEISVEGINMADVKIPQTTAEAQTTPFTSVEVPLPIQDVRLVFRHTVVDDSTGRILKDRDVIVNHIRGGAPFLEREHGSNIPSHTRYIGGSDTEISWPQTDVQEFRTFDGDTRRREVEQVTHLPSVYDSPLPRSSVVDELISRYSNSRRWHEEEFVRMKVIEDARSRWYESRTLDTPHTEWKKHNMQKAVAKRQAQLAQMSSTVRPPPPQVSAEQ</sequence>